<dbReference type="PANTHER" id="PTHR10920">
    <property type="entry name" value="RIBOSOMAL RNA METHYLTRANSFERASE"/>
    <property type="match status" value="1"/>
</dbReference>
<accession>G0QKN0</accession>
<dbReference type="GO" id="GO:0008173">
    <property type="term" value="F:RNA methyltransferase activity"/>
    <property type="evidence" value="ECO:0007669"/>
    <property type="project" value="TreeGrafter"/>
</dbReference>
<dbReference type="AlphaFoldDB" id="G0QKN0"/>
<keyword evidence="6" id="KW-0548">Nucleotidyltransferase</keyword>
<evidence type="ECO:0000256" key="3">
    <source>
        <dbReference type="ARBA" id="ARBA00022679"/>
    </source>
</evidence>
<keyword evidence="1" id="KW-0698">rRNA processing</keyword>
<dbReference type="GO" id="GO:0006364">
    <property type="term" value="P:rRNA processing"/>
    <property type="evidence" value="ECO:0007669"/>
    <property type="project" value="UniProtKB-KW"/>
</dbReference>
<dbReference type="PANTHER" id="PTHR10920:SF13">
    <property type="entry name" value="PRE-RRNA 2'-O-RIBOSE RNA METHYLTRANSFERASE FTSJ3"/>
    <property type="match status" value="1"/>
</dbReference>
<name>G0QKN0_ICHMU</name>
<feature type="domain" description="Ribosomal RNA methyltransferase FtsJ" evidence="5">
    <location>
        <begin position="5"/>
        <end position="121"/>
    </location>
</feature>
<protein>
    <submittedName>
        <fullName evidence="6">Ribosomal RNA methyltransferase, putative</fullName>
        <ecNumber evidence="6">2.7.7.7</ecNumber>
    </submittedName>
</protein>
<dbReference type="GO" id="GO:0003887">
    <property type="term" value="F:DNA-directed DNA polymerase activity"/>
    <property type="evidence" value="ECO:0007669"/>
    <property type="project" value="UniProtKB-EC"/>
</dbReference>
<dbReference type="RefSeq" id="XP_004039532.1">
    <property type="nucleotide sequence ID" value="XM_004039484.1"/>
</dbReference>
<dbReference type="SUPFAM" id="SSF53335">
    <property type="entry name" value="S-adenosyl-L-methionine-dependent methyltransferases"/>
    <property type="match status" value="1"/>
</dbReference>
<dbReference type="EMBL" id="GL983176">
    <property type="protein sequence ID" value="EGR34228.1"/>
    <property type="molecule type" value="Genomic_DNA"/>
</dbReference>
<proteinExistence type="predicted"/>
<keyword evidence="4" id="KW-0949">S-adenosyl-L-methionine</keyword>
<evidence type="ECO:0000259" key="5">
    <source>
        <dbReference type="Pfam" id="PF01728"/>
    </source>
</evidence>
<dbReference type="STRING" id="857967.G0QKN0"/>
<evidence type="ECO:0000256" key="4">
    <source>
        <dbReference type="ARBA" id="ARBA00022691"/>
    </source>
</evidence>
<dbReference type="InterPro" id="IPR029063">
    <property type="entry name" value="SAM-dependent_MTases_sf"/>
</dbReference>
<evidence type="ECO:0000256" key="2">
    <source>
        <dbReference type="ARBA" id="ARBA00022603"/>
    </source>
</evidence>
<gene>
    <name evidence="6" type="ORF">IMG5_020030</name>
</gene>
<feature type="non-terminal residue" evidence="6">
    <location>
        <position position="465"/>
    </location>
</feature>
<keyword evidence="3 6" id="KW-0808">Transferase</keyword>
<dbReference type="Pfam" id="PF01728">
    <property type="entry name" value="FtsJ"/>
    <property type="match status" value="1"/>
</dbReference>
<organism evidence="6 7">
    <name type="scientific">Ichthyophthirius multifiliis</name>
    <name type="common">White spot disease agent</name>
    <name type="synonym">Ich</name>
    <dbReference type="NCBI Taxonomy" id="5932"/>
    <lineage>
        <taxon>Eukaryota</taxon>
        <taxon>Sar</taxon>
        <taxon>Alveolata</taxon>
        <taxon>Ciliophora</taxon>
        <taxon>Intramacronucleata</taxon>
        <taxon>Oligohymenophorea</taxon>
        <taxon>Hymenostomatida</taxon>
        <taxon>Ophryoglenina</taxon>
        <taxon>Ichthyophthirius</taxon>
    </lineage>
</organism>
<reference evidence="6 7" key="1">
    <citation type="submission" date="2011-07" db="EMBL/GenBank/DDBJ databases">
        <authorList>
            <person name="Coyne R."/>
            <person name="Brami D."/>
            <person name="Johnson J."/>
            <person name="Hostetler J."/>
            <person name="Hannick L."/>
            <person name="Clark T."/>
            <person name="Cassidy-Hanley D."/>
            <person name="Inman J."/>
        </authorList>
    </citation>
    <scope>NUCLEOTIDE SEQUENCE [LARGE SCALE GENOMIC DNA]</scope>
    <source>
        <strain evidence="6 7">G5</strain>
    </source>
</reference>
<dbReference type="Gene3D" id="3.40.50.150">
    <property type="entry name" value="Vaccinia Virus protein VP39"/>
    <property type="match status" value="1"/>
</dbReference>
<evidence type="ECO:0000313" key="6">
    <source>
        <dbReference type="EMBL" id="EGR34228.1"/>
    </source>
</evidence>
<dbReference type="InterPro" id="IPR050082">
    <property type="entry name" value="RNA_methyltr_RlmE"/>
</dbReference>
<evidence type="ECO:0000313" key="7">
    <source>
        <dbReference type="Proteomes" id="UP000008983"/>
    </source>
</evidence>
<dbReference type="EC" id="2.7.7.7" evidence="6"/>
<dbReference type="InParanoid" id="G0QKN0"/>
<dbReference type="InterPro" id="IPR002877">
    <property type="entry name" value="RNA_MeTrfase_FtsJ_dom"/>
</dbReference>
<dbReference type="GeneID" id="14910418"/>
<evidence type="ECO:0000256" key="1">
    <source>
        <dbReference type="ARBA" id="ARBA00022552"/>
    </source>
</evidence>
<dbReference type="eggNOG" id="KOG4589">
    <property type="taxonomic scope" value="Eukaryota"/>
</dbReference>
<sequence length="465" mass="56229">MLDVTGAHFYRGDLKQKQTQLYIPEYFNLHQVDVVLSDLSPEFRGDLDQDHLQLIDLNQLTLDLCKKNLKIGGTIIMKTLNGSLEKDFYRLFKVYFQEFLRVKPRATSQYSSELYYLGKGYGLSKEYEQIKNLEDKQIRGICINEINEDDIPDLGFSDQELLEKAKSFILNMYDEGQQLSEQEILEFKKYPLNIDWDLLKPQSSEQIDKRKSKYDETKLYNVKIKNTYIHIFRIIQNIMEIIQHLQKKNLQHFKNFYKILLVKSQYMLMNNQNQLRHLKILKSLQLEHLWHIMKKNQKILFIKKIFFWKKKMIIILFMMKMKKQNQIKKLNSFMIIIKKILKNLILCPLKTNILQMNNLLHWTMQNINQYTLWKFNLKMKKKKTIKMQEKIQKNKFKKENQILMIQMMTKNKFLLMKSKIINLTTNFQILLLEMIFNQLLKNKKILNLIIQKQRIQKENFLEKED</sequence>
<dbReference type="OrthoDB" id="20105at2759"/>
<keyword evidence="7" id="KW-1185">Reference proteome</keyword>
<dbReference type="Proteomes" id="UP000008983">
    <property type="component" value="Unassembled WGS sequence"/>
</dbReference>
<keyword evidence="2 6" id="KW-0489">Methyltransferase</keyword>
<dbReference type="GO" id="GO:0001510">
    <property type="term" value="P:RNA methylation"/>
    <property type="evidence" value="ECO:0007669"/>
    <property type="project" value="TreeGrafter"/>
</dbReference>